<dbReference type="EMBL" id="HBUF01084425">
    <property type="protein sequence ID" value="CAG6633943.1"/>
    <property type="molecule type" value="Transcribed_RNA"/>
</dbReference>
<name>A0A8D8VSD8_9HEMI</name>
<feature type="transmembrane region" description="Helical" evidence="1">
    <location>
        <begin position="43"/>
        <end position="64"/>
    </location>
</feature>
<evidence type="ECO:0000313" key="2">
    <source>
        <dbReference type="EMBL" id="CAG6633943.1"/>
    </source>
</evidence>
<sequence length="106" mass="11985">MWIGYHIKPNKNESIIIIIILYLVVSFINYSPLPCLSIPLYPVYKFLSTVSINSPLPCLLIPIYPVYQLFPYVPTLSPSHFPLPVSLSPMFPSSSSCLLLLFVQNV</sequence>
<keyword evidence="1" id="KW-0812">Transmembrane</keyword>
<reference evidence="2" key="1">
    <citation type="submission" date="2021-05" db="EMBL/GenBank/DDBJ databases">
        <authorList>
            <person name="Alioto T."/>
            <person name="Alioto T."/>
            <person name="Gomez Garrido J."/>
        </authorList>
    </citation>
    <scope>NUCLEOTIDE SEQUENCE</scope>
</reference>
<proteinExistence type="predicted"/>
<feature type="transmembrane region" description="Helical" evidence="1">
    <location>
        <begin position="84"/>
        <end position="103"/>
    </location>
</feature>
<organism evidence="2">
    <name type="scientific">Cacopsylla melanoneura</name>
    <dbReference type="NCBI Taxonomy" id="428564"/>
    <lineage>
        <taxon>Eukaryota</taxon>
        <taxon>Metazoa</taxon>
        <taxon>Ecdysozoa</taxon>
        <taxon>Arthropoda</taxon>
        <taxon>Hexapoda</taxon>
        <taxon>Insecta</taxon>
        <taxon>Pterygota</taxon>
        <taxon>Neoptera</taxon>
        <taxon>Paraneoptera</taxon>
        <taxon>Hemiptera</taxon>
        <taxon>Sternorrhyncha</taxon>
        <taxon>Psylloidea</taxon>
        <taxon>Psyllidae</taxon>
        <taxon>Psyllinae</taxon>
        <taxon>Cacopsylla</taxon>
    </lineage>
</organism>
<dbReference type="AlphaFoldDB" id="A0A8D8VSD8"/>
<feature type="transmembrane region" description="Helical" evidence="1">
    <location>
        <begin position="14"/>
        <end position="31"/>
    </location>
</feature>
<evidence type="ECO:0000256" key="1">
    <source>
        <dbReference type="SAM" id="Phobius"/>
    </source>
</evidence>
<protein>
    <submittedName>
        <fullName evidence="2">Uncharacterized protein</fullName>
    </submittedName>
</protein>
<keyword evidence="1" id="KW-1133">Transmembrane helix</keyword>
<keyword evidence="1" id="KW-0472">Membrane</keyword>
<accession>A0A8D8VSD8</accession>